<dbReference type="SUPFAM" id="SSF52402">
    <property type="entry name" value="Adenine nucleotide alpha hydrolases-like"/>
    <property type="match status" value="1"/>
</dbReference>
<sequence>MSDAPIGVLLSGGLDSSLISAIAARRMTEIGSTVKSFSIGLDENAPDLVAARHIAKFLKTDHHEFHFSIEEGVSIIKKLIWHLESYDVTTIRSSTPMYFLSKHISEQGVKVVLSGEGADEIFGGYLYFHNAPSDEDFQKETIRRVKLLIEVRVPFLDKNFLDTAMMLDPKHRRPKEQAGKLTEKWVLRKAFDDPEDPFIPDEILWRQKEQFSDGVGYGWITHLVESFSEHVTDEQISRAKEKFPINPPATKEAYFYRQVFEEHFPSQLAAKTVVPWIPKWQQNTDPSGRANDLHNKSLEGKKSASKTVEKTQMDCIYKLDDETFLLSYK</sequence>
<dbReference type="GO" id="GO:0005829">
    <property type="term" value="C:cytosol"/>
    <property type="evidence" value="ECO:0007669"/>
    <property type="project" value="TreeGrafter"/>
</dbReference>
<dbReference type="InterPro" id="IPR001962">
    <property type="entry name" value="Asn_synthase"/>
</dbReference>
<evidence type="ECO:0000313" key="6">
    <source>
        <dbReference type="WBParaSite" id="jg10892"/>
    </source>
</evidence>
<dbReference type="GO" id="GO:0005524">
    <property type="term" value="F:ATP binding"/>
    <property type="evidence" value="ECO:0007669"/>
    <property type="project" value="UniProtKB-KW"/>
</dbReference>
<feature type="region of interest" description="Disordered" evidence="3">
    <location>
        <begin position="284"/>
        <end position="305"/>
    </location>
</feature>
<dbReference type="InterPro" id="IPR050795">
    <property type="entry name" value="Asn_Synthetase"/>
</dbReference>
<dbReference type="GO" id="GO:0004066">
    <property type="term" value="F:asparagine synthase (glutamine-hydrolyzing) activity"/>
    <property type="evidence" value="ECO:0007669"/>
    <property type="project" value="InterPro"/>
</dbReference>
<feature type="domain" description="Asparagine synthetase" evidence="4">
    <location>
        <begin position="149"/>
        <end position="269"/>
    </location>
</feature>
<evidence type="ECO:0000256" key="3">
    <source>
        <dbReference type="SAM" id="MobiDB-lite"/>
    </source>
</evidence>
<feature type="compositionally biased region" description="Basic and acidic residues" evidence="3">
    <location>
        <begin position="291"/>
        <end position="305"/>
    </location>
</feature>
<dbReference type="GO" id="GO:0006529">
    <property type="term" value="P:asparagine biosynthetic process"/>
    <property type="evidence" value="ECO:0007669"/>
    <property type="project" value="InterPro"/>
</dbReference>
<feature type="domain" description="Asparagine synthetase" evidence="4">
    <location>
        <begin position="1"/>
        <end position="136"/>
    </location>
</feature>
<keyword evidence="5" id="KW-1185">Reference proteome</keyword>
<evidence type="ECO:0000313" key="5">
    <source>
        <dbReference type="Proteomes" id="UP000887574"/>
    </source>
</evidence>
<dbReference type="WBParaSite" id="jg10892">
    <property type="protein sequence ID" value="jg10892"/>
    <property type="gene ID" value="jg10892"/>
</dbReference>
<reference evidence="6" key="1">
    <citation type="submission" date="2022-11" db="UniProtKB">
        <authorList>
            <consortium name="WormBaseParasite"/>
        </authorList>
    </citation>
    <scope>IDENTIFICATION</scope>
</reference>
<dbReference type="CDD" id="cd01991">
    <property type="entry name" value="Asn_synthase_B_C"/>
    <property type="match status" value="1"/>
</dbReference>
<keyword evidence="1" id="KW-0547">Nucleotide-binding</keyword>
<name>A0A915CNL9_9BILA</name>
<evidence type="ECO:0000256" key="1">
    <source>
        <dbReference type="ARBA" id="ARBA00022741"/>
    </source>
</evidence>
<keyword evidence="2" id="KW-0067">ATP-binding</keyword>
<evidence type="ECO:0000256" key="2">
    <source>
        <dbReference type="ARBA" id="ARBA00022840"/>
    </source>
</evidence>
<dbReference type="Gene3D" id="3.40.50.620">
    <property type="entry name" value="HUPs"/>
    <property type="match status" value="1"/>
</dbReference>
<dbReference type="PANTHER" id="PTHR11772:SF2">
    <property type="entry name" value="ASPARAGINE SYNTHETASE [GLUTAMINE-HYDROLYZING]"/>
    <property type="match status" value="1"/>
</dbReference>
<evidence type="ECO:0000259" key="4">
    <source>
        <dbReference type="Pfam" id="PF00733"/>
    </source>
</evidence>
<accession>A0A915CNL9</accession>
<proteinExistence type="predicted"/>
<dbReference type="Pfam" id="PF00733">
    <property type="entry name" value="Asn_synthase"/>
    <property type="match status" value="2"/>
</dbReference>
<dbReference type="Proteomes" id="UP000887574">
    <property type="component" value="Unplaced"/>
</dbReference>
<protein>
    <submittedName>
        <fullName evidence="6">Asparagine synthetase domain-containing protein</fullName>
    </submittedName>
</protein>
<dbReference type="InterPro" id="IPR014729">
    <property type="entry name" value="Rossmann-like_a/b/a_fold"/>
</dbReference>
<dbReference type="PANTHER" id="PTHR11772">
    <property type="entry name" value="ASPARAGINE SYNTHETASE"/>
    <property type="match status" value="1"/>
</dbReference>
<dbReference type="AlphaFoldDB" id="A0A915CNL9"/>
<organism evidence="5 6">
    <name type="scientific">Ditylenchus dipsaci</name>
    <dbReference type="NCBI Taxonomy" id="166011"/>
    <lineage>
        <taxon>Eukaryota</taxon>
        <taxon>Metazoa</taxon>
        <taxon>Ecdysozoa</taxon>
        <taxon>Nematoda</taxon>
        <taxon>Chromadorea</taxon>
        <taxon>Rhabditida</taxon>
        <taxon>Tylenchina</taxon>
        <taxon>Tylenchomorpha</taxon>
        <taxon>Sphaerularioidea</taxon>
        <taxon>Anguinidae</taxon>
        <taxon>Anguininae</taxon>
        <taxon>Ditylenchus</taxon>
    </lineage>
</organism>